<reference evidence="2 3" key="1">
    <citation type="submission" date="2016-10" db="EMBL/GenBank/DDBJ databases">
        <authorList>
            <person name="de Groot N.N."/>
        </authorList>
    </citation>
    <scope>NUCLEOTIDE SEQUENCE [LARGE SCALE GENOMIC DNA]</scope>
    <source>
        <strain evidence="2 3">CGMCC 4.5727</strain>
    </source>
</reference>
<dbReference type="AlphaFoldDB" id="A0A1G9IU82"/>
<dbReference type="RefSeq" id="WP_093617585.1">
    <property type="nucleotide sequence ID" value="NZ_FNFF01000025.1"/>
</dbReference>
<dbReference type="STRING" id="417292.SAMN05421806_12572"/>
<proteinExistence type="predicted"/>
<keyword evidence="3" id="KW-1185">Reference proteome</keyword>
<evidence type="ECO:0000313" key="2">
    <source>
        <dbReference type="EMBL" id="SDL28730.1"/>
    </source>
</evidence>
<dbReference type="Proteomes" id="UP000199155">
    <property type="component" value="Unassembled WGS sequence"/>
</dbReference>
<evidence type="ECO:0000313" key="3">
    <source>
        <dbReference type="Proteomes" id="UP000199155"/>
    </source>
</evidence>
<accession>A0A1G9IU82</accession>
<feature type="region of interest" description="Disordered" evidence="1">
    <location>
        <begin position="47"/>
        <end position="76"/>
    </location>
</feature>
<organism evidence="2 3">
    <name type="scientific">Streptomyces indicus</name>
    <dbReference type="NCBI Taxonomy" id="417292"/>
    <lineage>
        <taxon>Bacteria</taxon>
        <taxon>Bacillati</taxon>
        <taxon>Actinomycetota</taxon>
        <taxon>Actinomycetes</taxon>
        <taxon>Kitasatosporales</taxon>
        <taxon>Streptomycetaceae</taxon>
        <taxon>Streptomyces</taxon>
    </lineage>
</organism>
<name>A0A1G9IU82_9ACTN</name>
<evidence type="ECO:0000256" key="1">
    <source>
        <dbReference type="SAM" id="MobiDB-lite"/>
    </source>
</evidence>
<protein>
    <submittedName>
        <fullName evidence="2">Uncharacterized protein</fullName>
    </submittedName>
</protein>
<gene>
    <name evidence="2" type="ORF">SAMN05421806_12572</name>
</gene>
<dbReference type="EMBL" id="FNFF01000025">
    <property type="protein sequence ID" value="SDL28730.1"/>
    <property type="molecule type" value="Genomic_DNA"/>
</dbReference>
<sequence>MTGFGADDLAAIRQEGSLVALFTQLAGKTLKPEPAAEQDTEPAYHIARPGAWPCGTAATGPTPPKNCPTCQPPGAR</sequence>
<feature type="compositionally biased region" description="Low complexity" evidence="1">
    <location>
        <begin position="49"/>
        <end position="60"/>
    </location>
</feature>